<dbReference type="Gene3D" id="1.20.1610.10">
    <property type="entry name" value="alpha-1,2-mannosidases domains"/>
    <property type="match status" value="1"/>
</dbReference>
<dbReference type="AlphaFoldDB" id="A0A8J6ISV9"/>
<reference evidence="4" key="1">
    <citation type="journal article" date="2018" name="Int. J. Syst. Evol. Microbiol.">
        <title>Neptunicella marina gen. nov., sp. nov., isolated from surface seawater.</title>
        <authorList>
            <person name="Liu X."/>
            <person name="Lai Q."/>
            <person name="Du Y."/>
            <person name="Zhang X."/>
            <person name="Liu Z."/>
            <person name="Sun F."/>
            <person name="Shao Z."/>
        </authorList>
    </citation>
    <scope>NUCLEOTIDE SEQUENCE</scope>
    <source>
        <strain evidence="4">S27-2</strain>
    </source>
</reference>
<gene>
    <name evidence="4" type="ORF">H8B19_07355</name>
</gene>
<evidence type="ECO:0000313" key="4">
    <source>
        <dbReference type="EMBL" id="MBC3765689.1"/>
    </source>
</evidence>
<keyword evidence="4" id="KW-0378">Hydrolase</keyword>
<dbReference type="PANTHER" id="PTHR12143:SF39">
    <property type="entry name" value="SECRETED PROTEIN"/>
    <property type="match status" value="1"/>
</dbReference>
<feature type="domain" description="Glycosyl hydrolase family 92 N-terminal" evidence="3">
    <location>
        <begin position="29"/>
        <end position="288"/>
    </location>
</feature>
<evidence type="ECO:0000313" key="5">
    <source>
        <dbReference type="Proteomes" id="UP000601768"/>
    </source>
</evidence>
<dbReference type="Pfam" id="PF17678">
    <property type="entry name" value="Glyco_hydro_92N"/>
    <property type="match status" value="1"/>
</dbReference>
<dbReference type="GO" id="GO:0006516">
    <property type="term" value="P:glycoprotein catabolic process"/>
    <property type="evidence" value="ECO:0007669"/>
    <property type="project" value="TreeGrafter"/>
</dbReference>
<dbReference type="FunFam" id="3.30.2080.10:FF:000001">
    <property type="entry name" value="Alpha-1,2-mannosidase subfamily"/>
    <property type="match status" value="1"/>
</dbReference>
<dbReference type="Gene3D" id="2.70.98.10">
    <property type="match status" value="1"/>
</dbReference>
<dbReference type="InterPro" id="IPR005887">
    <property type="entry name" value="GH92_a_mannosidase_put"/>
</dbReference>
<proteinExistence type="predicted"/>
<dbReference type="NCBIfam" id="TIGR01180">
    <property type="entry name" value="aman2_put"/>
    <property type="match status" value="1"/>
</dbReference>
<reference evidence="4" key="2">
    <citation type="submission" date="2020-08" db="EMBL/GenBank/DDBJ databases">
        <authorList>
            <person name="Lai Q."/>
        </authorList>
    </citation>
    <scope>NUCLEOTIDE SEQUENCE</scope>
    <source>
        <strain evidence="4">S27-2</strain>
    </source>
</reference>
<organism evidence="4 5">
    <name type="scientific">Neptunicella marina</name>
    <dbReference type="NCBI Taxonomy" id="2125989"/>
    <lineage>
        <taxon>Bacteria</taxon>
        <taxon>Pseudomonadati</taxon>
        <taxon>Pseudomonadota</taxon>
        <taxon>Gammaproteobacteria</taxon>
        <taxon>Alteromonadales</taxon>
        <taxon>Alteromonadaceae</taxon>
        <taxon>Neptunicella</taxon>
    </lineage>
</organism>
<dbReference type="Proteomes" id="UP000601768">
    <property type="component" value="Unassembled WGS sequence"/>
</dbReference>
<evidence type="ECO:0000259" key="3">
    <source>
        <dbReference type="Pfam" id="PF17678"/>
    </source>
</evidence>
<feature type="chain" id="PRO_5035248176" evidence="1">
    <location>
        <begin position="24"/>
        <end position="781"/>
    </location>
</feature>
<keyword evidence="1" id="KW-0732">Signal</keyword>
<keyword evidence="5" id="KW-1185">Reference proteome</keyword>
<sequence length="781" mass="87893">MFKNYQPLIAGLCIALFSVGIQAQEAVDYIDPFIGTGPDGHTFPGAVTPFGMVQLSPDTQIRKGGDSYKWCAGYLYSDTTIQGFSHTHFSGTGHSDLGDLLLMPMSHAPQLEPGPVEHPEQGYRSRFSHEQESAKAGYYAVDLLDENIHAELTATDRVGMHRYTFNDADEGYVIMDLTTSIYNFDRKVLWSDIELGKDNQSLTVFRATNGWAKYRPMYFAIEFSQPIAEVKIYNEDDYHYRNRPGYRPDNTGTLINSNSKTAGSKALKAVFKFTGLKNNPLKIKVGLSAVSRVGAKANLAKETPDWDFDKVAKQARDKWAAVANQFEIEGTLSQKRQFYTALYHAYQAPNIYSDVDGRYRGLDGDNHDSDGFTNYTTFSLWDTYRALHPLLTMLEPQRTRDMIDSMLVHYQQNPDGMLPVWSFQGSETWTMIGYHSVPVIADAYLKGIKDFDTDLALKAMLDTSKHASYDGLDDYMSIGYVPMDKQGESVSKTIEMSVDDFAIARFADALDNQPVAAEYYRRAHNYKNVFDTSIGFVRGKDSEGKWESPFDPQEAKLYGSFTEGNSWQYSFAAQHDIYGTIELMGGDDKTAEKLDTLFSKPLDAEKFKEHEDIAGLIGQYAHGNEPSHHIAYLYNYTGKPWKTQQRIRQIMDTLASDKPDGLAGNDDLGQMSAWYLFSSLGFYPVTPASLSYVIGAPQLPYSAINLPNGRKWEVVAKNLSKENMYIGGIQLNGVSLKRSYLTHHEIMAGGKLEVTMQAEPNKNWATKRRDRPLVQQLHISI</sequence>
<dbReference type="GO" id="GO:0030246">
    <property type="term" value="F:carbohydrate binding"/>
    <property type="evidence" value="ECO:0007669"/>
    <property type="project" value="InterPro"/>
</dbReference>
<dbReference type="InterPro" id="IPR050883">
    <property type="entry name" value="PNGase"/>
</dbReference>
<dbReference type="InterPro" id="IPR041371">
    <property type="entry name" value="GH92_N"/>
</dbReference>
<dbReference type="SUPFAM" id="SSF48208">
    <property type="entry name" value="Six-hairpin glycosidases"/>
    <property type="match status" value="1"/>
</dbReference>
<feature type="domain" description="Glycosyl hydrolase family 92" evidence="2">
    <location>
        <begin position="294"/>
        <end position="757"/>
    </location>
</feature>
<dbReference type="InterPro" id="IPR014718">
    <property type="entry name" value="GH-type_carb-bd"/>
</dbReference>
<evidence type="ECO:0000256" key="1">
    <source>
        <dbReference type="SAM" id="SignalP"/>
    </source>
</evidence>
<dbReference type="GO" id="GO:0000224">
    <property type="term" value="F:peptide-N4-(N-acetyl-beta-glucosaminyl)asparagine amidase activity"/>
    <property type="evidence" value="ECO:0007669"/>
    <property type="project" value="TreeGrafter"/>
</dbReference>
<dbReference type="InterPro" id="IPR012939">
    <property type="entry name" value="Glyco_hydro_92"/>
</dbReference>
<accession>A0A8J6ISV9</accession>
<name>A0A8J6ISV9_9ALTE</name>
<dbReference type="GO" id="GO:0005829">
    <property type="term" value="C:cytosol"/>
    <property type="evidence" value="ECO:0007669"/>
    <property type="project" value="TreeGrafter"/>
</dbReference>
<dbReference type="InterPro" id="IPR008928">
    <property type="entry name" value="6-hairpin_glycosidase_sf"/>
</dbReference>
<dbReference type="Gene3D" id="3.30.2080.10">
    <property type="entry name" value="GH92 mannosidase domain"/>
    <property type="match status" value="1"/>
</dbReference>
<evidence type="ECO:0000259" key="2">
    <source>
        <dbReference type="Pfam" id="PF07971"/>
    </source>
</evidence>
<comment type="caution">
    <text evidence="4">The sequence shown here is derived from an EMBL/GenBank/DDBJ whole genome shotgun (WGS) entry which is preliminary data.</text>
</comment>
<protein>
    <submittedName>
        <fullName evidence="4">Glycoside hydrolase family 92 protein</fullName>
    </submittedName>
</protein>
<dbReference type="Pfam" id="PF07971">
    <property type="entry name" value="Glyco_hydro_92"/>
    <property type="match status" value="1"/>
</dbReference>
<dbReference type="Gene3D" id="1.20.1050.60">
    <property type="entry name" value="alpha-1,2-mannosidase"/>
    <property type="match status" value="1"/>
</dbReference>
<dbReference type="GO" id="GO:0005975">
    <property type="term" value="P:carbohydrate metabolic process"/>
    <property type="evidence" value="ECO:0007669"/>
    <property type="project" value="InterPro"/>
</dbReference>
<feature type="signal peptide" evidence="1">
    <location>
        <begin position="1"/>
        <end position="23"/>
    </location>
</feature>
<dbReference type="EMBL" id="JACNEP010000004">
    <property type="protein sequence ID" value="MBC3765689.1"/>
    <property type="molecule type" value="Genomic_DNA"/>
</dbReference>
<dbReference type="FunFam" id="1.20.1050.60:FF:000001">
    <property type="entry name" value="Putative alpha-1,2-mannosidase"/>
    <property type="match status" value="1"/>
</dbReference>
<dbReference type="PANTHER" id="PTHR12143">
    <property type="entry name" value="PEPTIDE N-GLYCANASE PNGASE -RELATED"/>
    <property type="match status" value="1"/>
</dbReference>
<dbReference type="RefSeq" id="WP_186506148.1">
    <property type="nucleotide sequence ID" value="NZ_JACNEP010000004.1"/>
</dbReference>